<evidence type="ECO:0000259" key="4">
    <source>
        <dbReference type="PROSITE" id="PS50987"/>
    </source>
</evidence>
<dbReference type="InterPro" id="IPR011991">
    <property type="entry name" value="ArsR-like_HTH"/>
</dbReference>
<dbReference type="InterPro" id="IPR036388">
    <property type="entry name" value="WH-like_DNA-bd_sf"/>
</dbReference>
<keyword evidence="2" id="KW-0238">DNA-binding</keyword>
<evidence type="ECO:0000256" key="3">
    <source>
        <dbReference type="ARBA" id="ARBA00023163"/>
    </source>
</evidence>
<feature type="domain" description="HTH arsR-type" evidence="4">
    <location>
        <begin position="1"/>
        <end position="90"/>
    </location>
</feature>
<dbReference type="AlphaFoldDB" id="A0A1W1C4R3"/>
<organism evidence="5">
    <name type="scientific">hydrothermal vent metagenome</name>
    <dbReference type="NCBI Taxonomy" id="652676"/>
    <lineage>
        <taxon>unclassified sequences</taxon>
        <taxon>metagenomes</taxon>
        <taxon>ecological metagenomes</taxon>
    </lineage>
</organism>
<evidence type="ECO:0000256" key="2">
    <source>
        <dbReference type="ARBA" id="ARBA00023125"/>
    </source>
</evidence>
<sequence>MELFLQTIGSINDESRLKILNFINHHEEVCVCDIEKSFNMIQSRVSRHLKILKEGGFLKVERRGRWAYYSIRTPLDAFRQSILEEIKYLGLEVPQLSKECNSVTSK</sequence>
<keyword evidence="3" id="KW-0804">Transcription</keyword>
<dbReference type="Pfam" id="PF01022">
    <property type="entry name" value="HTH_5"/>
    <property type="match status" value="1"/>
</dbReference>
<dbReference type="CDD" id="cd00090">
    <property type="entry name" value="HTH_ARSR"/>
    <property type="match status" value="1"/>
</dbReference>
<dbReference type="InterPro" id="IPR036390">
    <property type="entry name" value="WH_DNA-bd_sf"/>
</dbReference>
<dbReference type="NCBIfam" id="NF033788">
    <property type="entry name" value="HTH_metalloreg"/>
    <property type="match status" value="1"/>
</dbReference>
<dbReference type="InterPro" id="IPR051081">
    <property type="entry name" value="HTH_MetalResp_TranReg"/>
</dbReference>
<keyword evidence="1" id="KW-0805">Transcription regulation</keyword>
<accession>A0A1W1C4R3</accession>
<protein>
    <submittedName>
        <fullName evidence="5">Arsenical resistance operon repressor</fullName>
    </submittedName>
</protein>
<gene>
    <name evidence="5" type="ORF">MNB_SV-12-293</name>
</gene>
<dbReference type="EMBL" id="FPHE01000101">
    <property type="protein sequence ID" value="SFV60723.1"/>
    <property type="molecule type" value="Genomic_DNA"/>
</dbReference>
<dbReference type="GO" id="GO:0003677">
    <property type="term" value="F:DNA binding"/>
    <property type="evidence" value="ECO:0007669"/>
    <property type="project" value="UniProtKB-KW"/>
</dbReference>
<dbReference type="PANTHER" id="PTHR33154">
    <property type="entry name" value="TRANSCRIPTIONAL REGULATOR, ARSR FAMILY"/>
    <property type="match status" value="1"/>
</dbReference>
<evidence type="ECO:0000313" key="5">
    <source>
        <dbReference type="EMBL" id="SFV60723.1"/>
    </source>
</evidence>
<dbReference type="PRINTS" id="PR00778">
    <property type="entry name" value="HTHARSR"/>
</dbReference>
<dbReference type="SUPFAM" id="SSF46785">
    <property type="entry name" value="Winged helix' DNA-binding domain"/>
    <property type="match status" value="1"/>
</dbReference>
<dbReference type="GO" id="GO:0003700">
    <property type="term" value="F:DNA-binding transcription factor activity"/>
    <property type="evidence" value="ECO:0007669"/>
    <property type="project" value="InterPro"/>
</dbReference>
<dbReference type="PANTHER" id="PTHR33154:SF33">
    <property type="entry name" value="TRANSCRIPTIONAL REPRESSOR SDPR"/>
    <property type="match status" value="1"/>
</dbReference>
<dbReference type="SMART" id="SM00418">
    <property type="entry name" value="HTH_ARSR"/>
    <property type="match status" value="1"/>
</dbReference>
<reference evidence="5" key="1">
    <citation type="submission" date="2016-10" db="EMBL/GenBank/DDBJ databases">
        <authorList>
            <person name="de Groot N.N."/>
        </authorList>
    </citation>
    <scope>NUCLEOTIDE SEQUENCE</scope>
</reference>
<name>A0A1W1C4R3_9ZZZZ</name>
<dbReference type="InterPro" id="IPR001845">
    <property type="entry name" value="HTH_ArsR_DNA-bd_dom"/>
</dbReference>
<evidence type="ECO:0000256" key="1">
    <source>
        <dbReference type="ARBA" id="ARBA00023015"/>
    </source>
</evidence>
<dbReference type="Gene3D" id="1.10.10.10">
    <property type="entry name" value="Winged helix-like DNA-binding domain superfamily/Winged helix DNA-binding domain"/>
    <property type="match status" value="1"/>
</dbReference>
<proteinExistence type="predicted"/>
<dbReference type="PROSITE" id="PS50987">
    <property type="entry name" value="HTH_ARSR_2"/>
    <property type="match status" value="1"/>
</dbReference>